<dbReference type="Proteomes" id="UP000270342">
    <property type="component" value="Unassembled WGS sequence"/>
</dbReference>
<gene>
    <name evidence="1" type="ORF">D7S86_25575</name>
</gene>
<proteinExistence type="predicted"/>
<reference evidence="1 2" key="1">
    <citation type="submission" date="2018-10" db="EMBL/GenBank/DDBJ databases">
        <title>Robbsia sp. DHC34, isolated from soil.</title>
        <authorList>
            <person name="Gao Z.-H."/>
            <person name="Qiu L.-H."/>
        </authorList>
    </citation>
    <scope>NUCLEOTIDE SEQUENCE [LARGE SCALE GENOMIC DNA]</scope>
    <source>
        <strain evidence="1 2">DHC34</strain>
    </source>
</reference>
<keyword evidence="2" id="KW-1185">Reference proteome</keyword>
<sequence length="358" mass="38488">MVRNGSPRKSRAVAPLGSSGAIHREKGMRIGFNGPPLNYAAGIEIDAGSIRAVVLGHGRSDDHASPWLRVVRASHVSIPDGAMSGTDILEPRAVARAIVDAFGGADQLTRWSNAHLTLGLPPCAVLIRSVALSDLTRHPWIDDVCGGRQVRCGRELGLDWFEERVLREAECVMSLDRDALCVDWFRCVATDGSEHATIIATTRQHVESRVEAAALSGLRVAIVDGNAEAALRACRFWVQRRSAAETTYAVIWGGAAHVRIWCVHDQAVEMALDGETDAHLQRLACWARERKPGVIVVALDDAACARSRFATSGVASEIGCETDRFSLGQCCAGLEPQTPALRANGYAVAFGLALRGIQ</sequence>
<organism evidence="1 2">
    <name type="scientific">Pararobbsia silviterrae</name>
    <dbReference type="NCBI Taxonomy" id="1792498"/>
    <lineage>
        <taxon>Bacteria</taxon>
        <taxon>Pseudomonadati</taxon>
        <taxon>Pseudomonadota</taxon>
        <taxon>Betaproteobacteria</taxon>
        <taxon>Burkholderiales</taxon>
        <taxon>Burkholderiaceae</taxon>
        <taxon>Pararobbsia</taxon>
    </lineage>
</organism>
<dbReference type="AlphaFoldDB" id="A0A494XC44"/>
<protein>
    <submittedName>
        <fullName evidence="1">Uncharacterized protein</fullName>
    </submittedName>
</protein>
<comment type="caution">
    <text evidence="1">The sequence shown here is derived from an EMBL/GenBank/DDBJ whole genome shotgun (WGS) entry which is preliminary data.</text>
</comment>
<evidence type="ECO:0000313" key="2">
    <source>
        <dbReference type="Proteomes" id="UP000270342"/>
    </source>
</evidence>
<accession>A0A494XC44</accession>
<dbReference type="EMBL" id="RBZU01000016">
    <property type="protein sequence ID" value="RKP45709.1"/>
    <property type="molecule type" value="Genomic_DNA"/>
</dbReference>
<name>A0A494XC44_9BURK</name>
<evidence type="ECO:0000313" key="1">
    <source>
        <dbReference type="EMBL" id="RKP45709.1"/>
    </source>
</evidence>
<dbReference type="Gene3D" id="3.30.420.40">
    <property type="match status" value="1"/>
</dbReference>